<dbReference type="OrthoDB" id="3254880at2759"/>
<dbReference type="Proteomes" id="UP000283269">
    <property type="component" value="Unassembled WGS sequence"/>
</dbReference>
<feature type="region of interest" description="Disordered" evidence="1">
    <location>
        <begin position="1"/>
        <end position="81"/>
    </location>
</feature>
<reference evidence="2 3" key="1">
    <citation type="journal article" date="2018" name="Evol. Lett.">
        <title>Horizontal gene cluster transfer increased hallucinogenic mushroom diversity.</title>
        <authorList>
            <person name="Reynolds H.T."/>
            <person name="Vijayakumar V."/>
            <person name="Gluck-Thaler E."/>
            <person name="Korotkin H.B."/>
            <person name="Matheny P.B."/>
            <person name="Slot J.C."/>
        </authorList>
    </citation>
    <scope>NUCLEOTIDE SEQUENCE [LARGE SCALE GENOMIC DNA]</scope>
    <source>
        <strain evidence="2 3">2631</strain>
    </source>
</reference>
<dbReference type="AlphaFoldDB" id="A0A409VXX5"/>
<organism evidence="2 3">
    <name type="scientific">Psilocybe cyanescens</name>
    <dbReference type="NCBI Taxonomy" id="93625"/>
    <lineage>
        <taxon>Eukaryota</taxon>
        <taxon>Fungi</taxon>
        <taxon>Dikarya</taxon>
        <taxon>Basidiomycota</taxon>
        <taxon>Agaricomycotina</taxon>
        <taxon>Agaricomycetes</taxon>
        <taxon>Agaricomycetidae</taxon>
        <taxon>Agaricales</taxon>
        <taxon>Agaricineae</taxon>
        <taxon>Strophariaceae</taxon>
        <taxon>Psilocybe</taxon>
    </lineage>
</organism>
<sequence length="582" mass="62972">MAPEPDFNSLQQAGSVPNQPTNSSTMIAHPAKQKHLPQLQNSNAEAGPSTSKRSRTGIIRPRPPPIPKTLKPQRANNWHARKRDIPPEALKTKGMITQTSILPKVAPVIRAQYNVCFNSEEHIADSVTATLVATKVNFHVADNRVQELCNSLSTGGQIAKNIGHMNDEFLQLMFRSVVQIGLLTWAPDISGNDPNSIYNLLHEQIAIKTFKQISISGGYSHFPVNMDCARNFPLLQRLYWTMCQHIEPPTPEPSAITTLPKHIAIDYFEPEYWNEVLTVQRKVELLKDGYIMDLPQAKFMQKYGEAVLELYDMPTDKQIDRVLFPFQSNDDEAAVSSKEDDTPPPEPEQGPNDGMDTEIEGRGDVELEQESGRDGRGMCYEAAAAMAAAHCGRWCVTGGSCGGGTWYMKQQLQWLLLVVWWTVRQGEVVVMQQGVIAAEEHGTQSSSCDGCCSLCGGWCSKEVVAKGQQYEAAAMMAAARCVADGATRGGSSERTGYKAAAAMAAACCVRDDVTRGCSGGGTGCEAAAVMAAAHCVADGTSKGGNGKGTGYKAAAAMTAARCVEDDVTRGGSKGLIVWQAVQ</sequence>
<dbReference type="InParanoid" id="A0A409VXX5"/>
<keyword evidence="3" id="KW-1185">Reference proteome</keyword>
<name>A0A409VXX5_PSICY</name>
<evidence type="ECO:0000313" key="2">
    <source>
        <dbReference type="EMBL" id="PPQ71132.1"/>
    </source>
</evidence>
<feature type="compositionally biased region" description="Polar residues" evidence="1">
    <location>
        <begin position="8"/>
        <end position="26"/>
    </location>
</feature>
<evidence type="ECO:0000256" key="1">
    <source>
        <dbReference type="SAM" id="MobiDB-lite"/>
    </source>
</evidence>
<feature type="compositionally biased region" description="Polar residues" evidence="1">
    <location>
        <begin position="38"/>
        <end position="51"/>
    </location>
</feature>
<comment type="caution">
    <text evidence="2">The sequence shown here is derived from an EMBL/GenBank/DDBJ whole genome shotgun (WGS) entry which is preliminary data.</text>
</comment>
<proteinExistence type="predicted"/>
<evidence type="ECO:0000313" key="3">
    <source>
        <dbReference type="Proteomes" id="UP000283269"/>
    </source>
</evidence>
<feature type="region of interest" description="Disordered" evidence="1">
    <location>
        <begin position="331"/>
        <end position="359"/>
    </location>
</feature>
<accession>A0A409VXX5</accession>
<protein>
    <submittedName>
        <fullName evidence="2">Uncharacterized protein</fullName>
    </submittedName>
</protein>
<dbReference type="EMBL" id="NHYD01003876">
    <property type="protein sequence ID" value="PPQ71132.1"/>
    <property type="molecule type" value="Genomic_DNA"/>
</dbReference>
<gene>
    <name evidence="2" type="ORF">CVT25_004857</name>
</gene>